<dbReference type="EMBL" id="PGOL01000152">
    <property type="protein sequence ID" value="PKI75709.1"/>
    <property type="molecule type" value="Genomic_DNA"/>
</dbReference>
<dbReference type="AlphaFoldDB" id="A0A2I0L4R8"/>
<name>A0A2I0L4R8_PUNGR</name>
<sequence length="117" mass="12884">MSGRYLLTPIRVVFQIDTTRSEASDRIGDGLNSADQREGRWPCELGRAGSRRIGPRGVLGRRERWAAEGFGPRTDWAKRAGSMCSGLSSRLGRTGRANWVGSPQLDWTGPIVLGRLD</sequence>
<reference evidence="1 2" key="1">
    <citation type="submission" date="2017-11" db="EMBL/GenBank/DDBJ databases">
        <title>De-novo sequencing of pomegranate (Punica granatum L.) genome.</title>
        <authorList>
            <person name="Akparov Z."/>
            <person name="Amiraslanov A."/>
            <person name="Hajiyeva S."/>
            <person name="Abbasov M."/>
            <person name="Kaur K."/>
            <person name="Hamwieh A."/>
            <person name="Solovyev V."/>
            <person name="Salamov A."/>
            <person name="Braich B."/>
            <person name="Kosarev P."/>
            <person name="Mahmoud A."/>
            <person name="Hajiyev E."/>
            <person name="Babayeva S."/>
            <person name="Izzatullayeva V."/>
            <person name="Mammadov A."/>
            <person name="Mammadov A."/>
            <person name="Sharifova S."/>
            <person name="Ojaghi J."/>
            <person name="Eynullazada K."/>
            <person name="Bayramov B."/>
            <person name="Abdulazimova A."/>
            <person name="Shahmuradov I."/>
        </authorList>
    </citation>
    <scope>NUCLEOTIDE SEQUENCE [LARGE SCALE GENOMIC DNA]</scope>
    <source>
        <strain evidence="2">cv. AG2017</strain>
        <tissue evidence="1">Leaf</tissue>
    </source>
</reference>
<dbReference type="Proteomes" id="UP000233551">
    <property type="component" value="Unassembled WGS sequence"/>
</dbReference>
<keyword evidence="2" id="KW-1185">Reference proteome</keyword>
<organism evidence="1 2">
    <name type="scientific">Punica granatum</name>
    <name type="common">Pomegranate</name>
    <dbReference type="NCBI Taxonomy" id="22663"/>
    <lineage>
        <taxon>Eukaryota</taxon>
        <taxon>Viridiplantae</taxon>
        <taxon>Streptophyta</taxon>
        <taxon>Embryophyta</taxon>
        <taxon>Tracheophyta</taxon>
        <taxon>Spermatophyta</taxon>
        <taxon>Magnoliopsida</taxon>
        <taxon>eudicotyledons</taxon>
        <taxon>Gunneridae</taxon>
        <taxon>Pentapetalae</taxon>
        <taxon>rosids</taxon>
        <taxon>malvids</taxon>
        <taxon>Myrtales</taxon>
        <taxon>Lythraceae</taxon>
        <taxon>Punica</taxon>
    </lineage>
</organism>
<protein>
    <submittedName>
        <fullName evidence="1">Uncharacterized protein</fullName>
    </submittedName>
</protein>
<proteinExistence type="predicted"/>
<evidence type="ECO:0000313" key="1">
    <source>
        <dbReference type="EMBL" id="PKI75709.1"/>
    </source>
</evidence>
<evidence type="ECO:0000313" key="2">
    <source>
        <dbReference type="Proteomes" id="UP000233551"/>
    </source>
</evidence>
<gene>
    <name evidence="1" type="ORF">CRG98_003852</name>
</gene>
<comment type="caution">
    <text evidence="1">The sequence shown here is derived from an EMBL/GenBank/DDBJ whole genome shotgun (WGS) entry which is preliminary data.</text>
</comment>
<accession>A0A2I0L4R8</accession>